<protein>
    <recommendedName>
        <fullName evidence="2">HTH cro/C1-type domain-containing protein</fullName>
    </recommendedName>
</protein>
<organism evidence="3 4">
    <name type="scientific">Stenomitos frigidus AS-A4</name>
    <dbReference type="NCBI Taxonomy" id="2933935"/>
    <lineage>
        <taxon>Bacteria</taxon>
        <taxon>Bacillati</taxon>
        <taxon>Cyanobacteriota</taxon>
        <taxon>Cyanophyceae</taxon>
        <taxon>Leptolyngbyales</taxon>
        <taxon>Leptolyngbyaceae</taxon>
        <taxon>Stenomitos</taxon>
    </lineage>
</organism>
<comment type="caution">
    <text evidence="3">The sequence shown here is derived from an EMBL/GenBank/DDBJ whole genome shotgun (WGS) entry which is preliminary data.</text>
</comment>
<feature type="domain" description="HTH cro/C1-type" evidence="2">
    <location>
        <begin position="161"/>
        <end position="179"/>
    </location>
</feature>
<evidence type="ECO:0000259" key="2">
    <source>
        <dbReference type="PROSITE" id="PS50943"/>
    </source>
</evidence>
<keyword evidence="1" id="KW-1133">Transmembrane helix</keyword>
<dbReference type="InterPro" id="IPR001387">
    <property type="entry name" value="Cro/C1-type_HTH"/>
</dbReference>
<keyword evidence="4" id="KW-1185">Reference proteome</keyword>
<feature type="transmembrane region" description="Helical" evidence="1">
    <location>
        <begin position="15"/>
        <end position="33"/>
    </location>
</feature>
<keyword evidence="1" id="KW-0472">Membrane</keyword>
<dbReference type="PROSITE" id="PS50943">
    <property type="entry name" value="HTH_CROC1"/>
    <property type="match status" value="1"/>
</dbReference>
<keyword evidence="1" id="KW-0812">Transmembrane</keyword>
<sequence>MARLAKPDGMSRSGLVHYVAFFVGALCLVGLASIALHKLLPVLRVLVPGLVGWWLWQRHCKVERRRQKHLHTTFYQLLREHHGQITLLDFAMTAEITAIAARHYLDSRAKEFAARFEVTEHSDVVYVFSSLQLSRSPSASIPVVDTVAGDHTGVAALPNSLTQTELAKRLGVAAKTISRKKHLPLLSDWTQTRDPDGVGWSYAAQTQRFLPIIDRLVAQAEKAP</sequence>
<evidence type="ECO:0000256" key="1">
    <source>
        <dbReference type="SAM" id="Phobius"/>
    </source>
</evidence>
<evidence type="ECO:0000313" key="3">
    <source>
        <dbReference type="EMBL" id="MEP1058425.1"/>
    </source>
</evidence>
<dbReference type="RefSeq" id="WP_190447655.1">
    <property type="nucleotide sequence ID" value="NZ_JAMPLM010000005.1"/>
</dbReference>
<accession>A0ABV0KJ71</accession>
<name>A0ABV0KJ71_9CYAN</name>
<dbReference type="Proteomes" id="UP001476950">
    <property type="component" value="Unassembled WGS sequence"/>
</dbReference>
<evidence type="ECO:0000313" key="4">
    <source>
        <dbReference type="Proteomes" id="UP001476950"/>
    </source>
</evidence>
<gene>
    <name evidence="3" type="ORF">NDI38_08230</name>
</gene>
<feature type="transmembrane region" description="Helical" evidence="1">
    <location>
        <begin position="39"/>
        <end position="56"/>
    </location>
</feature>
<dbReference type="CDD" id="cd00093">
    <property type="entry name" value="HTH_XRE"/>
    <property type="match status" value="1"/>
</dbReference>
<proteinExistence type="predicted"/>
<reference evidence="3 4" key="1">
    <citation type="submission" date="2022-04" db="EMBL/GenBank/DDBJ databases">
        <title>Positive selection, recombination, and allopatry shape intraspecific diversity of widespread and dominant cyanobacteria.</title>
        <authorList>
            <person name="Wei J."/>
            <person name="Shu W."/>
            <person name="Hu C."/>
        </authorList>
    </citation>
    <scope>NUCLEOTIDE SEQUENCE [LARGE SCALE GENOMIC DNA]</scope>
    <source>
        <strain evidence="3 4">AS-A4</strain>
    </source>
</reference>
<dbReference type="EMBL" id="JAMPLM010000005">
    <property type="protein sequence ID" value="MEP1058425.1"/>
    <property type="molecule type" value="Genomic_DNA"/>
</dbReference>